<feature type="transmembrane region" description="Helical" evidence="1">
    <location>
        <begin position="479"/>
        <end position="502"/>
    </location>
</feature>
<feature type="transmembrane region" description="Helical" evidence="1">
    <location>
        <begin position="101"/>
        <end position="122"/>
    </location>
</feature>
<name>A0A846HGV5_9CYAN</name>
<keyword evidence="1" id="KW-0472">Membrane</keyword>
<evidence type="ECO:0000313" key="3">
    <source>
        <dbReference type="Proteomes" id="UP000031549"/>
    </source>
</evidence>
<keyword evidence="3" id="KW-1185">Reference proteome</keyword>
<feature type="transmembrane region" description="Helical" evidence="1">
    <location>
        <begin position="328"/>
        <end position="344"/>
    </location>
</feature>
<protein>
    <submittedName>
        <fullName evidence="2">Uncharacterized protein</fullName>
    </submittedName>
</protein>
<feature type="transmembrane region" description="Helical" evidence="1">
    <location>
        <begin position="531"/>
        <end position="553"/>
    </location>
</feature>
<feature type="transmembrane region" description="Helical" evidence="1">
    <location>
        <begin position="356"/>
        <end position="376"/>
    </location>
</feature>
<feature type="transmembrane region" description="Helical" evidence="1">
    <location>
        <begin position="28"/>
        <end position="47"/>
    </location>
</feature>
<feature type="transmembrane region" description="Helical" evidence="1">
    <location>
        <begin position="417"/>
        <end position="441"/>
    </location>
</feature>
<keyword evidence="1" id="KW-1133">Transmembrane helix</keyword>
<accession>A0A846HGV5</accession>
<dbReference type="Proteomes" id="UP000031549">
    <property type="component" value="Unassembled WGS sequence"/>
</dbReference>
<evidence type="ECO:0000256" key="1">
    <source>
        <dbReference type="SAM" id="Phobius"/>
    </source>
</evidence>
<dbReference type="EMBL" id="JTCM02000128">
    <property type="protein sequence ID" value="NEU76727.1"/>
    <property type="molecule type" value="Genomic_DNA"/>
</dbReference>
<dbReference type="AlphaFoldDB" id="A0A846HGV5"/>
<keyword evidence="1" id="KW-0812">Transmembrane</keyword>
<evidence type="ECO:0000313" key="2">
    <source>
        <dbReference type="EMBL" id="NEU76727.1"/>
    </source>
</evidence>
<sequence length="567" mass="63809">MMQNFVDRLGNWNPQLLREIKGRIKPRNILLTIFISLLSQFLLLLYFQTQVITENTANAIQTITNKYCTGENTYINAATRVCFQDKLGNIIINWELWYRNIFTWLSIIGCFAILVAGTYLIISDLANEERRETLNFIRLSPQSPQSILLGKMLGVPILLYLAVFLAIPLHLWSGLAANIPLIEIFSFYAVIVGACILYYSGALLFGLVGSWLSGFQAWLGSGAVLGFLILTKPGIFSQVQQSEHPFVVLKLINPVYFIPHYSVDSSFKSVASELANLHWYNIPLGASFVTTVGFVLLIYAMATWFIWQSLQRCFRDPNATMLSKQQSYLLTSCFAFFTIGWANWQGLFAKTNTSYTYGNIGSLFFLNLWLFLYLIAAINPHRQSLYDWARYRHIYSFKEFGNSKLIKDLIWSEKSPGLVAIALNAIIAITALSLFILLSGIGFDSAISAFLSLIFAGNLTIIYAGLAQLTLLMKTEQRVLWATGTVGAVMILPLVIVAMLFSNPGNNTFAWLFSIAAPLIILYPTGYPNSFISVFLAVICQWMIIGLVVFLLMRQLRKAGESTRRSH</sequence>
<feature type="transmembrane region" description="Helical" evidence="1">
    <location>
        <begin position="508"/>
        <end position="524"/>
    </location>
</feature>
<gene>
    <name evidence="2" type="ORF">PI95_030525</name>
</gene>
<feature type="transmembrane region" description="Helical" evidence="1">
    <location>
        <begin position="284"/>
        <end position="307"/>
    </location>
</feature>
<organism evidence="2 3">
    <name type="scientific">Hassallia byssoidea VB512170</name>
    <dbReference type="NCBI Taxonomy" id="1304833"/>
    <lineage>
        <taxon>Bacteria</taxon>
        <taxon>Bacillati</taxon>
        <taxon>Cyanobacteriota</taxon>
        <taxon>Cyanophyceae</taxon>
        <taxon>Nostocales</taxon>
        <taxon>Tolypothrichaceae</taxon>
        <taxon>Hassallia</taxon>
    </lineage>
</organism>
<proteinExistence type="predicted"/>
<reference evidence="2 3" key="1">
    <citation type="journal article" date="2015" name="Genome Announc.">
        <title>Draft Genome Sequence of Cyanobacterium Hassallia byssoidea Strain VB512170, Isolated from Monuments in India.</title>
        <authorList>
            <person name="Singh D."/>
            <person name="Chandrababunaidu M.M."/>
            <person name="Panda A."/>
            <person name="Sen D."/>
            <person name="Bhattacharyya S."/>
            <person name="Adhikary S.P."/>
            <person name="Tripathy S."/>
        </authorList>
    </citation>
    <scope>NUCLEOTIDE SEQUENCE [LARGE SCALE GENOMIC DNA]</scope>
    <source>
        <strain evidence="2 3">VB512170</strain>
    </source>
</reference>
<dbReference type="RefSeq" id="WP_039738278.1">
    <property type="nucleotide sequence ID" value="NZ_JTCM02000128.1"/>
</dbReference>
<feature type="transmembrane region" description="Helical" evidence="1">
    <location>
        <begin position="184"/>
        <end position="205"/>
    </location>
</feature>
<feature type="transmembrane region" description="Helical" evidence="1">
    <location>
        <begin position="148"/>
        <end position="172"/>
    </location>
</feature>
<feature type="transmembrane region" description="Helical" evidence="1">
    <location>
        <begin position="447"/>
        <end position="467"/>
    </location>
</feature>
<comment type="caution">
    <text evidence="2">The sequence shown here is derived from an EMBL/GenBank/DDBJ whole genome shotgun (WGS) entry which is preliminary data.</text>
</comment>